<dbReference type="SFLD" id="SFLDS00003">
    <property type="entry name" value="Haloacid_Dehalogenase"/>
    <property type="match status" value="1"/>
</dbReference>
<dbReference type="SFLD" id="SFLDG01129">
    <property type="entry name" value="C1.5:_HAD__Beta-PGM__Phosphata"/>
    <property type="match status" value="1"/>
</dbReference>
<evidence type="ECO:0000313" key="2">
    <source>
        <dbReference type="EMBL" id="BFO72053.1"/>
    </source>
</evidence>
<protein>
    <submittedName>
        <fullName evidence="2">HAD family hydrolase</fullName>
    </submittedName>
</protein>
<dbReference type="InterPro" id="IPR023214">
    <property type="entry name" value="HAD_sf"/>
</dbReference>
<keyword evidence="1 2" id="KW-0378">Hydrolase</keyword>
<dbReference type="AlphaFoldDB" id="A0AB33IVK3"/>
<proteinExistence type="predicted"/>
<gene>
    <name evidence="2" type="ORF">GTC17253_20190</name>
</gene>
<evidence type="ECO:0000256" key="1">
    <source>
        <dbReference type="ARBA" id="ARBA00022801"/>
    </source>
</evidence>
<name>A0AB33IVK3_9BACT</name>
<dbReference type="PANTHER" id="PTHR43316">
    <property type="entry name" value="HYDROLASE, HALOACID DELAHOGENASE-RELATED"/>
    <property type="match status" value="1"/>
</dbReference>
<dbReference type="SUPFAM" id="SSF56784">
    <property type="entry name" value="HAD-like"/>
    <property type="match status" value="1"/>
</dbReference>
<dbReference type="Gene3D" id="3.40.50.1000">
    <property type="entry name" value="HAD superfamily/HAD-like"/>
    <property type="match status" value="1"/>
</dbReference>
<dbReference type="InterPro" id="IPR036412">
    <property type="entry name" value="HAD-like_sf"/>
</dbReference>
<dbReference type="Gene3D" id="1.10.150.240">
    <property type="entry name" value="Putative phosphatase, domain 2"/>
    <property type="match status" value="1"/>
</dbReference>
<reference evidence="2" key="1">
    <citation type="submission" date="2024-07" db="EMBL/GenBank/DDBJ databases">
        <title>Complete genome sequence of Prevotella sp. YM-2024 GTC17253.</title>
        <authorList>
            <person name="Hayashi M."/>
            <person name="Muto Y."/>
            <person name="Tanaka K."/>
            <person name="Niwa H."/>
        </authorList>
    </citation>
    <scope>NUCLEOTIDE SEQUENCE</scope>
    <source>
        <strain evidence="2">GTC17253</strain>
    </source>
</reference>
<dbReference type="InterPro" id="IPR023198">
    <property type="entry name" value="PGP-like_dom2"/>
</dbReference>
<organism evidence="2">
    <name type="scientific">Prevotella sp. GTC17253</name>
    <dbReference type="NCBI Taxonomy" id="3236793"/>
    <lineage>
        <taxon>Bacteria</taxon>
        <taxon>Pseudomonadati</taxon>
        <taxon>Bacteroidota</taxon>
        <taxon>Bacteroidia</taxon>
        <taxon>Bacteroidales</taxon>
        <taxon>Prevotellaceae</taxon>
        <taxon>Prevotella</taxon>
    </lineage>
</organism>
<dbReference type="PANTHER" id="PTHR43316:SF8">
    <property type="entry name" value="HAD FAMILY HYDROLASE"/>
    <property type="match status" value="1"/>
</dbReference>
<accession>A0AB33IVK3</accession>
<dbReference type="EMBL" id="AP035785">
    <property type="protein sequence ID" value="BFO72053.1"/>
    <property type="molecule type" value="Genomic_DNA"/>
</dbReference>
<dbReference type="InterPro" id="IPR051540">
    <property type="entry name" value="S-2-haloacid_dehalogenase"/>
</dbReference>
<sequence length="232" mass="26088">MKKLENIRAIVFDADDTLWDCQSNFDRAEHRYCELLAEYGEPKAVSASLFEVESANMADLGYGVKAFTLSLVENAVKVSGGRVKADVMGEILQLGRRLLHIHARPLDGVAETLARLKADGRFRLAVFTKGELLDQENKLRRSGLEAYFDQVSIVSDKTEKAYHRLCESLGVETGELVMVGNSFRSDIAPVLKIGGKAVHIPFHATWQHEHMETYTHENLRTIERFADLLNIL</sequence>
<dbReference type="GO" id="GO:0016787">
    <property type="term" value="F:hydrolase activity"/>
    <property type="evidence" value="ECO:0007669"/>
    <property type="project" value="UniProtKB-KW"/>
</dbReference>
<dbReference type="Pfam" id="PF00702">
    <property type="entry name" value="Hydrolase"/>
    <property type="match status" value="1"/>
</dbReference>